<proteinExistence type="predicted"/>
<evidence type="ECO:0000313" key="4">
    <source>
        <dbReference type="Proteomes" id="UP000196581"/>
    </source>
</evidence>
<dbReference type="Gene3D" id="2.60.120.10">
    <property type="entry name" value="Jelly Rolls"/>
    <property type="match status" value="1"/>
</dbReference>
<feature type="domain" description="Cupin type-2" evidence="2">
    <location>
        <begin position="39"/>
        <end position="110"/>
    </location>
</feature>
<dbReference type="Proteomes" id="UP000196581">
    <property type="component" value="Unassembled WGS sequence"/>
</dbReference>
<dbReference type="RefSeq" id="WP_179207005.1">
    <property type="nucleotide sequence ID" value="NZ_FWFF01000001.1"/>
</dbReference>
<reference evidence="4" key="1">
    <citation type="submission" date="2017-02" db="EMBL/GenBank/DDBJ databases">
        <authorList>
            <person name="Dridi B."/>
        </authorList>
    </citation>
    <scope>NUCLEOTIDE SEQUENCE [LARGE SCALE GENOMIC DNA]</scope>
    <source>
        <strain evidence="4">B Co 03.10</strain>
    </source>
</reference>
<organism evidence="3 4">
    <name type="scientific">Brevibacterium yomogidense</name>
    <dbReference type="NCBI Taxonomy" id="946573"/>
    <lineage>
        <taxon>Bacteria</taxon>
        <taxon>Bacillati</taxon>
        <taxon>Actinomycetota</taxon>
        <taxon>Actinomycetes</taxon>
        <taxon>Micrococcales</taxon>
        <taxon>Brevibacteriaceae</taxon>
        <taxon>Brevibacterium</taxon>
    </lineage>
</organism>
<accession>A0A1X6WV99</accession>
<keyword evidence="1" id="KW-0479">Metal-binding</keyword>
<dbReference type="EMBL" id="FWFF01000001">
    <property type="protein sequence ID" value="SLM89214.1"/>
    <property type="molecule type" value="Genomic_DNA"/>
</dbReference>
<name>A0A1X6WV99_9MICO</name>
<dbReference type="InterPro" id="IPR051610">
    <property type="entry name" value="GPI/OXD"/>
</dbReference>
<dbReference type="InterPro" id="IPR011051">
    <property type="entry name" value="RmlC_Cupin_sf"/>
</dbReference>
<dbReference type="InterPro" id="IPR014710">
    <property type="entry name" value="RmlC-like_jellyroll"/>
</dbReference>
<evidence type="ECO:0000259" key="2">
    <source>
        <dbReference type="Pfam" id="PF07883"/>
    </source>
</evidence>
<keyword evidence="4" id="KW-1185">Reference proteome</keyword>
<dbReference type="InterPro" id="IPR013096">
    <property type="entry name" value="Cupin_2"/>
</dbReference>
<protein>
    <submittedName>
        <fullName evidence="3">Rhamnogalacturonan acetylesterase</fullName>
    </submittedName>
</protein>
<dbReference type="SUPFAM" id="SSF51182">
    <property type="entry name" value="RmlC-like cupins"/>
    <property type="match status" value="1"/>
</dbReference>
<dbReference type="Pfam" id="PF07883">
    <property type="entry name" value="Cupin_2"/>
    <property type="match status" value="1"/>
</dbReference>
<evidence type="ECO:0000313" key="3">
    <source>
        <dbReference type="EMBL" id="SLM89214.1"/>
    </source>
</evidence>
<sequence>MIERDGDYAYDLTLHGGAGRTTIKHYFVKESTMPVSVQMWTLEPGASEGMHTHHDPPLEEIYLVVSGTATLTLDGEVHELGPGDAMLSREGTDHDLVNTGTEPLRLVMVWGPPSEDADLSGFSTVQHALKTLASQA</sequence>
<dbReference type="PANTHER" id="PTHR35848">
    <property type="entry name" value="OXALATE-BINDING PROTEIN"/>
    <property type="match status" value="1"/>
</dbReference>
<evidence type="ECO:0000256" key="1">
    <source>
        <dbReference type="ARBA" id="ARBA00022723"/>
    </source>
</evidence>
<gene>
    <name evidence="3" type="ORF">FM105_01260</name>
</gene>
<dbReference type="GO" id="GO:0046872">
    <property type="term" value="F:metal ion binding"/>
    <property type="evidence" value="ECO:0007669"/>
    <property type="project" value="UniProtKB-KW"/>
</dbReference>
<dbReference type="AlphaFoldDB" id="A0A1X6WV99"/>